<dbReference type="Gramene" id="mRNA:HanXRQr2_Chr04g0142371">
    <property type="protein sequence ID" value="CDS:HanXRQr2_Chr04g0142371.1"/>
    <property type="gene ID" value="HanXRQr2_Chr04g0142371"/>
</dbReference>
<reference evidence="2" key="2">
    <citation type="submission" date="2020-06" db="EMBL/GenBank/DDBJ databases">
        <title>Helianthus annuus Genome sequencing and assembly Release 2.</title>
        <authorList>
            <person name="Gouzy J."/>
            <person name="Langlade N."/>
            <person name="Munos S."/>
        </authorList>
    </citation>
    <scope>NUCLEOTIDE SEQUENCE</scope>
    <source>
        <tissue evidence="2">Leaves</tissue>
    </source>
</reference>
<feature type="compositionally biased region" description="Basic residues" evidence="1">
    <location>
        <begin position="291"/>
        <end position="301"/>
    </location>
</feature>
<proteinExistence type="predicted"/>
<accession>A0A9K3J497</accession>
<dbReference type="EMBL" id="MNCJ02000319">
    <property type="protein sequence ID" value="KAF5808169.1"/>
    <property type="molecule type" value="Genomic_DNA"/>
</dbReference>
<keyword evidence="3" id="KW-1185">Reference proteome</keyword>
<evidence type="ECO:0000313" key="2">
    <source>
        <dbReference type="EMBL" id="KAF5808169.1"/>
    </source>
</evidence>
<name>A0A9K3J497_HELAN</name>
<comment type="caution">
    <text evidence="2">The sequence shown here is derived from an EMBL/GenBank/DDBJ whole genome shotgun (WGS) entry which is preliminary data.</text>
</comment>
<sequence length="350" mass="40069">MNIIACLVLNRQYNISQVIFNHLVDNIKGEKHIMYPRFVQMLLDDRIPNLPKDPKDENKLHHMDSETLKRLHKYKGVKPESEPRYRPKFGKIKKANYVAPEGDQWRHADSNSEDETNRLKDMVEKKLRFWYVKDEKKRKRTPKVSTPKVVIKGKRGSQEASERFVDTSFEYNSNNINVCVAESTKRKSPPGLVDESVIPPTDLIKDGADLLKMSFAEYEKRSAAAGAQIVNVEVQKTAENVEKTAENIEAAGEGVKETHVEGLVYTDSSATESDEIDPTKIAPTSYVSGKQKFKGSPKKKKASDEEDATYEPTPKRRRKFLRSVKLDLQELFQEVLELGKTQHLFFSNLQ</sequence>
<gene>
    <name evidence="2" type="ORF">HanXRQr2_Chr04g0142371</name>
</gene>
<protein>
    <submittedName>
        <fullName evidence="2">Uncharacterized protein</fullName>
    </submittedName>
</protein>
<evidence type="ECO:0000313" key="3">
    <source>
        <dbReference type="Proteomes" id="UP000215914"/>
    </source>
</evidence>
<evidence type="ECO:0000256" key="1">
    <source>
        <dbReference type="SAM" id="MobiDB-lite"/>
    </source>
</evidence>
<feature type="region of interest" description="Disordered" evidence="1">
    <location>
        <begin position="287"/>
        <end position="316"/>
    </location>
</feature>
<dbReference type="AlphaFoldDB" id="A0A9K3J497"/>
<organism evidence="2 3">
    <name type="scientific">Helianthus annuus</name>
    <name type="common">Common sunflower</name>
    <dbReference type="NCBI Taxonomy" id="4232"/>
    <lineage>
        <taxon>Eukaryota</taxon>
        <taxon>Viridiplantae</taxon>
        <taxon>Streptophyta</taxon>
        <taxon>Embryophyta</taxon>
        <taxon>Tracheophyta</taxon>
        <taxon>Spermatophyta</taxon>
        <taxon>Magnoliopsida</taxon>
        <taxon>eudicotyledons</taxon>
        <taxon>Gunneridae</taxon>
        <taxon>Pentapetalae</taxon>
        <taxon>asterids</taxon>
        <taxon>campanulids</taxon>
        <taxon>Asterales</taxon>
        <taxon>Asteraceae</taxon>
        <taxon>Asteroideae</taxon>
        <taxon>Heliantheae alliance</taxon>
        <taxon>Heliantheae</taxon>
        <taxon>Helianthus</taxon>
    </lineage>
</organism>
<dbReference type="Proteomes" id="UP000215914">
    <property type="component" value="Unassembled WGS sequence"/>
</dbReference>
<reference evidence="2" key="1">
    <citation type="journal article" date="2017" name="Nature">
        <title>The sunflower genome provides insights into oil metabolism, flowering and Asterid evolution.</title>
        <authorList>
            <person name="Badouin H."/>
            <person name="Gouzy J."/>
            <person name="Grassa C.J."/>
            <person name="Murat F."/>
            <person name="Staton S.E."/>
            <person name="Cottret L."/>
            <person name="Lelandais-Briere C."/>
            <person name="Owens G.L."/>
            <person name="Carrere S."/>
            <person name="Mayjonade B."/>
            <person name="Legrand L."/>
            <person name="Gill N."/>
            <person name="Kane N.C."/>
            <person name="Bowers J.E."/>
            <person name="Hubner S."/>
            <person name="Bellec A."/>
            <person name="Berard A."/>
            <person name="Berges H."/>
            <person name="Blanchet N."/>
            <person name="Boniface M.C."/>
            <person name="Brunel D."/>
            <person name="Catrice O."/>
            <person name="Chaidir N."/>
            <person name="Claudel C."/>
            <person name="Donnadieu C."/>
            <person name="Faraut T."/>
            <person name="Fievet G."/>
            <person name="Helmstetter N."/>
            <person name="King M."/>
            <person name="Knapp S.J."/>
            <person name="Lai Z."/>
            <person name="Le Paslier M.C."/>
            <person name="Lippi Y."/>
            <person name="Lorenzon L."/>
            <person name="Mandel J.R."/>
            <person name="Marage G."/>
            <person name="Marchand G."/>
            <person name="Marquand E."/>
            <person name="Bret-Mestries E."/>
            <person name="Morien E."/>
            <person name="Nambeesan S."/>
            <person name="Nguyen T."/>
            <person name="Pegot-Espagnet P."/>
            <person name="Pouilly N."/>
            <person name="Raftis F."/>
            <person name="Sallet E."/>
            <person name="Schiex T."/>
            <person name="Thomas J."/>
            <person name="Vandecasteele C."/>
            <person name="Vares D."/>
            <person name="Vear F."/>
            <person name="Vautrin S."/>
            <person name="Crespi M."/>
            <person name="Mangin B."/>
            <person name="Burke J.M."/>
            <person name="Salse J."/>
            <person name="Munos S."/>
            <person name="Vincourt P."/>
            <person name="Rieseberg L.H."/>
            <person name="Langlade N.B."/>
        </authorList>
    </citation>
    <scope>NUCLEOTIDE SEQUENCE</scope>
    <source>
        <tissue evidence="2">Leaves</tissue>
    </source>
</reference>